<proteinExistence type="predicted"/>
<reference evidence="1 2" key="1">
    <citation type="journal article" date="2015" name="Microbiome">
        <title>Genomic resolution of linkages in carbon, nitrogen, and sulfur cycling among widespread estuary sediment bacteria.</title>
        <authorList>
            <person name="Baker B.J."/>
            <person name="Lazar C.S."/>
            <person name="Teske A.P."/>
            <person name="Dick G.J."/>
        </authorList>
    </citation>
    <scope>NUCLEOTIDE SEQUENCE [LARGE SCALE GENOMIC DNA]</scope>
    <source>
        <strain evidence="1">SM1_40</strain>
    </source>
</reference>
<dbReference type="EMBL" id="LJVA01000002">
    <property type="protein sequence ID" value="KPL11572.1"/>
    <property type="molecule type" value="Genomic_DNA"/>
</dbReference>
<sequence>MCETAHKRDEVSGHRLLTQVPTLTIFMGASQISPLGGRCHHGMAEGTGRSIVVWTRRFDIPPSFWLRRSPLEPNDVEQEPG</sequence>
<organism evidence="1 2">
    <name type="scientific">candidate division TA06 bacterium SM1_40</name>
    <dbReference type="NCBI Taxonomy" id="1703773"/>
    <lineage>
        <taxon>Bacteria</taxon>
        <taxon>Bacteria division TA06</taxon>
    </lineage>
</organism>
<accession>A0A0S8JP91</accession>
<gene>
    <name evidence="1" type="ORF">AMJ71_00340</name>
</gene>
<protein>
    <submittedName>
        <fullName evidence="1">Uncharacterized protein</fullName>
    </submittedName>
</protein>
<name>A0A0S8JP91_UNCT6</name>
<dbReference type="Proteomes" id="UP000051035">
    <property type="component" value="Unassembled WGS sequence"/>
</dbReference>
<comment type="caution">
    <text evidence="1">The sequence shown here is derived from an EMBL/GenBank/DDBJ whole genome shotgun (WGS) entry which is preliminary data.</text>
</comment>
<evidence type="ECO:0000313" key="2">
    <source>
        <dbReference type="Proteomes" id="UP000051035"/>
    </source>
</evidence>
<evidence type="ECO:0000313" key="1">
    <source>
        <dbReference type="EMBL" id="KPL11572.1"/>
    </source>
</evidence>
<dbReference type="AlphaFoldDB" id="A0A0S8JP91"/>